<evidence type="ECO:0000313" key="3">
    <source>
        <dbReference type="Proteomes" id="UP000322234"/>
    </source>
</evidence>
<feature type="compositionally biased region" description="Pro residues" evidence="1">
    <location>
        <begin position="26"/>
        <end position="48"/>
    </location>
</feature>
<sequence length="196" mass="21101">MENRKGKSCRRPGEGGVDVLEMSSWPPCPPSDPVSPPATSPVDRPTPPAKERGREPHESIWSVRSGTSSYIHYGDQHSCPIKSRETTCQGHTQGHPRSQGQVVLAGKSLAEPYSHTPRSAAPSTQGHDEDADVLGAPPPGAPPPDLPMLQPLGAHTPRSPRRLSRLLLKNQTLGLPAMELPHLRGPRPDPPKHTTP</sequence>
<dbReference type="EMBL" id="VBQZ03000105">
    <property type="protein sequence ID" value="MXQ94001.1"/>
    <property type="molecule type" value="Genomic_DNA"/>
</dbReference>
<accession>A0A6B0RXQ2</accession>
<gene>
    <name evidence="2" type="ORF">E5288_WYG008467</name>
</gene>
<proteinExistence type="predicted"/>
<name>A0A6B0RXQ2_9CETA</name>
<reference evidence="2" key="1">
    <citation type="submission" date="2019-10" db="EMBL/GenBank/DDBJ databases">
        <title>The sequence and de novo assembly of the wild yak genome.</title>
        <authorList>
            <person name="Liu Y."/>
        </authorList>
    </citation>
    <scope>NUCLEOTIDE SEQUENCE [LARGE SCALE GENOMIC DNA]</scope>
    <source>
        <strain evidence="2">WY2019</strain>
    </source>
</reference>
<feature type="compositionally biased region" description="Pro residues" evidence="1">
    <location>
        <begin position="136"/>
        <end position="146"/>
    </location>
</feature>
<organism evidence="2 3">
    <name type="scientific">Bos mutus</name>
    <name type="common">wild yak</name>
    <dbReference type="NCBI Taxonomy" id="72004"/>
    <lineage>
        <taxon>Eukaryota</taxon>
        <taxon>Metazoa</taxon>
        <taxon>Chordata</taxon>
        <taxon>Craniata</taxon>
        <taxon>Vertebrata</taxon>
        <taxon>Euteleostomi</taxon>
        <taxon>Mammalia</taxon>
        <taxon>Eutheria</taxon>
        <taxon>Laurasiatheria</taxon>
        <taxon>Artiodactyla</taxon>
        <taxon>Ruminantia</taxon>
        <taxon>Pecora</taxon>
        <taxon>Bovidae</taxon>
        <taxon>Bovinae</taxon>
        <taxon>Bos</taxon>
    </lineage>
</organism>
<keyword evidence="3" id="KW-1185">Reference proteome</keyword>
<feature type="region of interest" description="Disordered" evidence="1">
    <location>
        <begin position="1"/>
        <end position="196"/>
    </location>
</feature>
<comment type="caution">
    <text evidence="2">The sequence shown here is derived from an EMBL/GenBank/DDBJ whole genome shotgun (WGS) entry which is preliminary data.</text>
</comment>
<protein>
    <submittedName>
        <fullName evidence="2">Uncharacterized protein</fullName>
    </submittedName>
</protein>
<dbReference type="Proteomes" id="UP000322234">
    <property type="component" value="Unassembled WGS sequence"/>
</dbReference>
<evidence type="ECO:0000256" key="1">
    <source>
        <dbReference type="SAM" id="MobiDB-lite"/>
    </source>
</evidence>
<dbReference type="AlphaFoldDB" id="A0A6B0RXQ2"/>
<feature type="compositionally biased region" description="Polar residues" evidence="1">
    <location>
        <begin position="86"/>
        <end position="101"/>
    </location>
</feature>
<feature type="compositionally biased region" description="Basic and acidic residues" evidence="1">
    <location>
        <begin position="49"/>
        <end position="58"/>
    </location>
</feature>
<evidence type="ECO:0000313" key="2">
    <source>
        <dbReference type="EMBL" id="MXQ94001.1"/>
    </source>
</evidence>
<feature type="compositionally biased region" description="Basic residues" evidence="1">
    <location>
        <begin position="1"/>
        <end position="10"/>
    </location>
</feature>
<feature type="compositionally biased region" description="Basic and acidic residues" evidence="1">
    <location>
        <begin position="186"/>
        <end position="196"/>
    </location>
</feature>